<keyword evidence="2" id="KW-1185">Reference proteome</keyword>
<sequence length="122" mass="13254">MVWHGSNSAKNGAARIFNHRISTNTQVIGDGAVQHTTLSNSFVSLDGTPKRFTQLLDNKALNRSVHSVEDGQVVGWSYLPLYPTTVFTTSNLFDTSVNAGVIQLEFSNATSQLGIRTSPTSR</sequence>
<dbReference type="Proteomes" id="UP000322214">
    <property type="component" value="Chromosome"/>
</dbReference>
<reference evidence="1 2" key="1">
    <citation type="submission" date="2019-08" db="EMBL/GenBank/DDBJ databases">
        <title>Deep-cultivation of Planctomycetes and their phenomic and genomic characterization uncovers novel biology.</title>
        <authorList>
            <person name="Wiegand S."/>
            <person name="Jogler M."/>
            <person name="Boedeker C."/>
            <person name="Pinto D."/>
            <person name="Vollmers J."/>
            <person name="Rivas-Marin E."/>
            <person name="Kohn T."/>
            <person name="Peeters S.H."/>
            <person name="Heuer A."/>
            <person name="Rast P."/>
            <person name="Oberbeckmann S."/>
            <person name="Bunk B."/>
            <person name="Jeske O."/>
            <person name="Meyerdierks A."/>
            <person name="Storesund J.E."/>
            <person name="Kallscheuer N."/>
            <person name="Luecker S."/>
            <person name="Lage O.M."/>
            <person name="Pohl T."/>
            <person name="Merkel B.J."/>
            <person name="Hornburger P."/>
            <person name="Mueller R.-W."/>
            <person name="Bruemmer F."/>
            <person name="Labrenz M."/>
            <person name="Spormann A.M."/>
            <person name="Op den Camp H."/>
            <person name="Overmann J."/>
            <person name="Amann R."/>
            <person name="Jetten M.S.M."/>
            <person name="Mascher T."/>
            <person name="Medema M.H."/>
            <person name="Devos D.P."/>
            <person name="Kaster A.-K."/>
            <person name="Ovreas L."/>
            <person name="Rohde M."/>
            <person name="Galperin M.Y."/>
            <person name="Jogler C."/>
        </authorList>
    </citation>
    <scope>NUCLEOTIDE SEQUENCE [LARGE SCALE GENOMIC DNA]</scope>
    <source>
        <strain evidence="1 2">FC18</strain>
    </source>
</reference>
<dbReference type="AlphaFoldDB" id="A0A5B9PHD2"/>
<evidence type="ECO:0000313" key="2">
    <source>
        <dbReference type="Proteomes" id="UP000322214"/>
    </source>
</evidence>
<protein>
    <submittedName>
        <fullName evidence="1">Uncharacterized protein</fullName>
    </submittedName>
</protein>
<proteinExistence type="predicted"/>
<evidence type="ECO:0000313" key="1">
    <source>
        <dbReference type="EMBL" id="QEG22271.1"/>
    </source>
</evidence>
<organism evidence="1 2">
    <name type="scientific">Mariniblastus fucicola</name>
    <dbReference type="NCBI Taxonomy" id="980251"/>
    <lineage>
        <taxon>Bacteria</taxon>
        <taxon>Pseudomonadati</taxon>
        <taxon>Planctomycetota</taxon>
        <taxon>Planctomycetia</taxon>
        <taxon>Pirellulales</taxon>
        <taxon>Pirellulaceae</taxon>
        <taxon>Mariniblastus</taxon>
    </lineage>
</organism>
<dbReference type="EMBL" id="CP042912">
    <property type="protein sequence ID" value="QEG22271.1"/>
    <property type="molecule type" value="Genomic_DNA"/>
</dbReference>
<dbReference type="KEGG" id="mff:MFFC18_21470"/>
<name>A0A5B9PHD2_9BACT</name>
<dbReference type="STRING" id="980251.GCA_001642875_03626"/>
<accession>A0A5B9PHD2</accession>
<gene>
    <name evidence="1" type="ORF">MFFC18_21470</name>
</gene>